<protein>
    <submittedName>
        <fullName evidence="2">Transposase DDE domain protein</fullName>
    </submittedName>
</protein>
<name>V6I3P3_9LEPT</name>
<accession>V6I3P3</accession>
<evidence type="ECO:0000259" key="1">
    <source>
        <dbReference type="Pfam" id="PF13612"/>
    </source>
</evidence>
<proteinExistence type="predicted"/>
<evidence type="ECO:0000313" key="3">
    <source>
        <dbReference type="Proteomes" id="UP000018747"/>
    </source>
</evidence>
<dbReference type="EMBL" id="AHMT02000004">
    <property type="protein sequence ID" value="EQA64591.1"/>
    <property type="molecule type" value="Genomic_DNA"/>
</dbReference>
<reference evidence="2" key="1">
    <citation type="submission" date="2013-05" db="EMBL/GenBank/DDBJ databases">
        <authorList>
            <person name="Harkins D.M."/>
            <person name="Durkin A.S."/>
            <person name="Brinkac L.M."/>
            <person name="Haft D.H."/>
            <person name="Selengut J.D."/>
            <person name="Sanka R."/>
            <person name="DePew J."/>
            <person name="Purushe J."/>
            <person name="Hartskeerl R.A."/>
            <person name="Ahmed A."/>
            <person name="van der Linden H."/>
            <person name="Goris M.G.A."/>
            <person name="Vinetz J.M."/>
            <person name="Sutton G.G."/>
            <person name="Nierman W.C."/>
            <person name="Fouts D.E."/>
        </authorList>
    </citation>
    <scope>NUCLEOTIDE SEQUENCE [LARGE SCALE GENOMIC DNA]</scope>
    <source>
        <strain evidence="2">L 60</strain>
    </source>
</reference>
<comment type="caution">
    <text evidence="2">The sequence shown here is derived from an EMBL/GenBank/DDBJ whole genome shotgun (WGS) entry which is preliminary data.</text>
</comment>
<dbReference type="Pfam" id="PF13612">
    <property type="entry name" value="DDE_Tnp_1_3"/>
    <property type="match status" value="1"/>
</dbReference>
<dbReference type="Proteomes" id="UP000018747">
    <property type="component" value="Unassembled WGS sequence"/>
</dbReference>
<gene>
    <name evidence="2" type="ORF">LEP1GSC062_3789</name>
</gene>
<dbReference type="AlphaFoldDB" id="V6I3P3"/>
<feature type="domain" description="Transposase DDE" evidence="1">
    <location>
        <begin position="1"/>
        <end position="39"/>
    </location>
</feature>
<organism evidence="2 3">
    <name type="scientific">Leptospira alexanderi serovar Manhao 3 str. L 60</name>
    <dbReference type="NCBI Taxonomy" id="1049759"/>
    <lineage>
        <taxon>Bacteria</taxon>
        <taxon>Pseudomonadati</taxon>
        <taxon>Spirochaetota</taxon>
        <taxon>Spirochaetia</taxon>
        <taxon>Leptospirales</taxon>
        <taxon>Leptospiraceae</taxon>
        <taxon>Leptospira</taxon>
    </lineage>
</organism>
<dbReference type="InterPro" id="IPR025668">
    <property type="entry name" value="Tnp_DDE_dom"/>
</dbReference>
<evidence type="ECO:0000313" key="2">
    <source>
        <dbReference type="EMBL" id="EQA64591.1"/>
    </source>
</evidence>
<keyword evidence="3" id="KW-1185">Reference proteome</keyword>
<sequence>MHLIVNDQGEILSFMITPGNVDDRNSKVIFPLVKNIYDKNLPSPVLSYGKNRN</sequence>